<reference evidence="4 5" key="1">
    <citation type="submission" date="2020-06" db="EMBL/GenBank/DDBJ databases">
        <authorList>
            <person name="Cao W.R."/>
        </authorList>
    </citation>
    <scope>NUCLEOTIDE SEQUENCE [LARGE SCALE GENOMIC DNA]</scope>
    <source>
        <strain evidence="4 5">B1Z28</strain>
    </source>
</reference>
<accession>A0ABX2PUQ0</accession>
<gene>
    <name evidence="4" type="ORF">HW561_16565</name>
</gene>
<dbReference type="RefSeq" id="WP_176866481.1">
    <property type="nucleotide sequence ID" value="NZ_JABXWT010000011.1"/>
</dbReference>
<dbReference type="SUPFAM" id="SSF55931">
    <property type="entry name" value="Glutamine synthetase/guanido kinase"/>
    <property type="match status" value="1"/>
</dbReference>
<comment type="similarity">
    <text evidence="2">Belongs to the glutamine synthetase family.</text>
</comment>
<dbReference type="InterPro" id="IPR008146">
    <property type="entry name" value="Gln_synth_cat_dom"/>
</dbReference>
<dbReference type="PANTHER" id="PTHR43785">
    <property type="entry name" value="GAMMA-GLUTAMYLPUTRESCINE SYNTHETASE"/>
    <property type="match status" value="1"/>
</dbReference>
<evidence type="ECO:0000256" key="2">
    <source>
        <dbReference type="RuleBase" id="RU000384"/>
    </source>
</evidence>
<keyword evidence="1" id="KW-0436">Ligase</keyword>
<dbReference type="PANTHER" id="PTHR43785:SF12">
    <property type="entry name" value="TYPE-1 GLUTAMINE SYNTHETASE 2"/>
    <property type="match status" value="1"/>
</dbReference>
<dbReference type="Proteomes" id="UP000630805">
    <property type="component" value="Unassembled WGS sequence"/>
</dbReference>
<dbReference type="Gene3D" id="3.30.590.10">
    <property type="entry name" value="Glutamine synthetase/guanido kinase, catalytic domain"/>
    <property type="match status" value="1"/>
</dbReference>
<name>A0ABX2PUQ0_9RHOB</name>
<dbReference type="EMBL" id="JABXWT010000011">
    <property type="protein sequence ID" value="NVO57410.1"/>
    <property type="molecule type" value="Genomic_DNA"/>
</dbReference>
<protein>
    <recommendedName>
        <fullName evidence="3">GS catalytic domain-containing protein</fullName>
    </recommendedName>
</protein>
<proteinExistence type="inferred from homology"/>
<sequence length="208" mass="23051">MTLADWVEQNPQIENLILCAPDVNGIMRGKAVPAAQAVKLEEGSARMALSTATVDIWDDEIPDCSQVQETGDCDVVMRPTGRLPMPSVLNSHNAFVAMDFWMEDGSPMQTSCRHALIALLERFKARGWRPVVALEFEFYLYDGRDGRLSHPLSPRTGQQLKGRETAQVNDLEHFADWLADIRANCTAATTRPAGSSTASLVRTPTHIW</sequence>
<comment type="caution">
    <text evidence="4">The sequence shown here is derived from an EMBL/GenBank/DDBJ whole genome shotgun (WGS) entry which is preliminary data.</text>
</comment>
<evidence type="ECO:0000259" key="3">
    <source>
        <dbReference type="Pfam" id="PF00120"/>
    </source>
</evidence>
<dbReference type="Pfam" id="PF00120">
    <property type="entry name" value="Gln-synt_C"/>
    <property type="match status" value="1"/>
</dbReference>
<evidence type="ECO:0000313" key="5">
    <source>
        <dbReference type="Proteomes" id="UP000630805"/>
    </source>
</evidence>
<keyword evidence="5" id="KW-1185">Reference proteome</keyword>
<organism evidence="4 5">
    <name type="scientific">Ruegeria haliotis</name>
    <dbReference type="NCBI Taxonomy" id="2747601"/>
    <lineage>
        <taxon>Bacteria</taxon>
        <taxon>Pseudomonadati</taxon>
        <taxon>Pseudomonadota</taxon>
        <taxon>Alphaproteobacteria</taxon>
        <taxon>Rhodobacterales</taxon>
        <taxon>Roseobacteraceae</taxon>
        <taxon>Ruegeria</taxon>
    </lineage>
</organism>
<evidence type="ECO:0000256" key="1">
    <source>
        <dbReference type="ARBA" id="ARBA00022598"/>
    </source>
</evidence>
<feature type="domain" description="GS catalytic" evidence="3">
    <location>
        <begin position="111"/>
        <end position="190"/>
    </location>
</feature>
<dbReference type="InterPro" id="IPR014746">
    <property type="entry name" value="Gln_synth/guanido_kin_cat_dom"/>
</dbReference>
<evidence type="ECO:0000313" key="4">
    <source>
        <dbReference type="EMBL" id="NVO57410.1"/>
    </source>
</evidence>